<keyword evidence="3" id="KW-1185">Reference proteome</keyword>
<evidence type="ECO:0000259" key="1">
    <source>
        <dbReference type="Pfam" id="PF02954"/>
    </source>
</evidence>
<comment type="caution">
    <text evidence="2">The sequence shown here is derived from an EMBL/GenBank/DDBJ whole genome shotgun (WGS) entry which is preliminary data.</text>
</comment>
<sequence length="263" mass="28370">MRETLDCAVLMTPGHESWVREWVAQHGGQAGRLRLHAQELSTLAPGAPDAQLLGRARLALRRFDGCLLPVAPASLSWIRTALANAGSGPRTPLIALVFDITAPAILDLLALGAADFIRAPACPDELRARLVRLCRASGHSAVPVLPPDASPATPCAMQEPAAAYGARAGRRRPLSRARLERALAALHGREAAHVDEPFRQAKARVVEGFEREYLRRALARHAGNVAQAARAASKHRRAFWALMRKHRIDAAPYRNSAESGLGS</sequence>
<dbReference type="Gene3D" id="1.10.10.60">
    <property type="entry name" value="Homeodomain-like"/>
    <property type="match status" value="1"/>
</dbReference>
<dbReference type="RefSeq" id="WP_038853535.1">
    <property type="nucleotide sequence ID" value="NZ_JAUDJE010000003.1"/>
</dbReference>
<dbReference type="EMBL" id="JAUDJE010000003">
    <property type="protein sequence ID" value="MDM9558355.1"/>
    <property type="molecule type" value="Genomic_DNA"/>
</dbReference>
<evidence type="ECO:0000313" key="2">
    <source>
        <dbReference type="EMBL" id="MDM9558355.1"/>
    </source>
</evidence>
<feature type="domain" description="DNA binding HTH" evidence="1">
    <location>
        <begin position="207"/>
        <end position="231"/>
    </location>
</feature>
<gene>
    <name evidence="2" type="ORF">QUC21_04900</name>
</gene>
<organism evidence="2 3">
    <name type="scientific">Bordetella petrii</name>
    <dbReference type="NCBI Taxonomy" id="94624"/>
    <lineage>
        <taxon>Bacteria</taxon>
        <taxon>Pseudomonadati</taxon>
        <taxon>Pseudomonadota</taxon>
        <taxon>Betaproteobacteria</taxon>
        <taxon>Burkholderiales</taxon>
        <taxon>Alcaligenaceae</taxon>
        <taxon>Bordetella</taxon>
    </lineage>
</organism>
<reference evidence="2" key="1">
    <citation type="submission" date="2023-06" db="EMBL/GenBank/DDBJ databases">
        <title>full genome analysis of Phenantherene degrader P3.</title>
        <authorList>
            <person name="Akbar A."/>
            <person name="Rahmeh R."/>
            <person name="Kishk M."/>
        </authorList>
    </citation>
    <scope>NUCLEOTIDE SEQUENCE</scope>
    <source>
        <strain evidence="2">P3</strain>
    </source>
</reference>
<dbReference type="InterPro" id="IPR002197">
    <property type="entry name" value="HTH_Fis"/>
</dbReference>
<protein>
    <submittedName>
        <fullName evidence="2">Helix-turn-helix domain-containing protein</fullName>
    </submittedName>
</protein>
<dbReference type="Pfam" id="PF02954">
    <property type="entry name" value="HTH_8"/>
    <property type="match status" value="1"/>
</dbReference>
<evidence type="ECO:0000313" key="3">
    <source>
        <dbReference type="Proteomes" id="UP001175604"/>
    </source>
</evidence>
<dbReference type="InterPro" id="IPR009057">
    <property type="entry name" value="Homeodomain-like_sf"/>
</dbReference>
<dbReference type="SUPFAM" id="SSF46689">
    <property type="entry name" value="Homeodomain-like"/>
    <property type="match status" value="1"/>
</dbReference>
<dbReference type="SUPFAM" id="SSF52172">
    <property type="entry name" value="CheY-like"/>
    <property type="match status" value="1"/>
</dbReference>
<accession>A0ABT7VZJ4</accession>
<dbReference type="InterPro" id="IPR011006">
    <property type="entry name" value="CheY-like_superfamily"/>
</dbReference>
<name>A0ABT7VZJ4_9BORD</name>
<dbReference type="Proteomes" id="UP001175604">
    <property type="component" value="Unassembled WGS sequence"/>
</dbReference>
<proteinExistence type="predicted"/>